<dbReference type="Gene3D" id="1.20.1280.200">
    <property type="entry name" value="Orbivirus VP4 core protein, C-terminal domain"/>
    <property type="match status" value="1"/>
</dbReference>
<keyword evidence="5" id="KW-0167">Capsid protein</keyword>
<keyword evidence="7" id="KW-0946">Virion</keyword>
<protein>
    <recommendedName>
        <fullName evidence="4">Core protein VP4</fullName>
    </recommendedName>
</protein>
<dbReference type="InterPro" id="IPR043026">
    <property type="entry name" value="Orbi_VP4_C"/>
</dbReference>
<dbReference type="Pfam" id="PF05059">
    <property type="entry name" value="Orbi_VP4"/>
    <property type="match status" value="1"/>
</dbReference>
<dbReference type="CDD" id="cd20758">
    <property type="entry name" value="capping_2-OMTase_Orbivirus"/>
    <property type="match status" value="1"/>
</dbReference>
<evidence type="ECO:0000256" key="2">
    <source>
        <dbReference type="ARBA" id="ARBA00004328"/>
    </source>
</evidence>
<evidence type="ECO:0000256" key="6">
    <source>
        <dbReference type="ARBA" id="ARBA00022770"/>
    </source>
</evidence>
<dbReference type="InterPro" id="IPR007753">
    <property type="entry name" value="Orbi_VP4"/>
</dbReference>
<organism evidence="8">
    <name type="scientific">Japanaut virus</name>
    <dbReference type="NCBI Taxonomy" id="2547358"/>
    <lineage>
        <taxon>Viruses</taxon>
        <taxon>Riboviria</taxon>
        <taxon>Orthornavirae</taxon>
        <taxon>Duplornaviricota</taxon>
        <taxon>Resentoviricetes</taxon>
        <taxon>Reovirales</taxon>
        <taxon>Sedoreoviridae</taxon>
        <taxon>Orbivirus</taxon>
    </lineage>
</organism>
<keyword evidence="6" id="KW-1152">Outer capsid protein</keyword>
<reference evidence="8" key="1">
    <citation type="journal article" date="2019" name="Viruses">
        <title>Discovery and Characterization of Bukakata orbivirus (Reoviridae:Orbivirus), a Novel Virus from a Ugandan Bat.</title>
        <authorList>
            <person name="Fagre A.C."/>
            <person name="Lee J.S."/>
            <person name="Kityo R.M."/>
            <person name="Bergren N.A."/>
            <person name="Mossel E.C."/>
            <person name="Nakayiki T."/>
            <person name="Nalikka B."/>
            <person name="Nyakarahuka L."/>
            <person name="Gilbert A.T."/>
            <person name="Peterhans J.K."/>
            <person name="Crabtree M.B."/>
            <person name="Towner J.S."/>
            <person name="Amman B.R."/>
            <person name="Sealy T.K."/>
            <person name="Schuh A.J."/>
            <person name="Nichol S.T."/>
            <person name="Lutwama J.J."/>
            <person name="Miller B.R."/>
            <person name="Kading R.C."/>
        </authorList>
    </citation>
    <scope>NUCLEOTIDE SEQUENCE</scope>
    <source>
        <strain evidence="8">MK 6357</strain>
    </source>
</reference>
<name>A0A482A4N6_9REOV</name>
<dbReference type="EMBL" id="MK359248">
    <property type="protein sequence ID" value="QBL15290.1"/>
    <property type="molecule type" value="Genomic_RNA"/>
</dbReference>
<evidence type="ECO:0000256" key="3">
    <source>
        <dbReference type="ARBA" id="ARBA00009708"/>
    </source>
</evidence>
<sequence>MPEPHAVLFVTNELRRLVETSYLQRWELKGDETLNELWIENGKFTSDVYCYGKLPELNIRQLRGHGFIFISTHKSIDIKGRLMKVDVLVPRERLKDENVKKLETLIGKVRVKLRKNFGNALRSYAFRRAVVLHGSEAETLSNANPRLHVVCGLPEIPPHIPMLTDQLYRYIDEPTDEKLVSMLDYSCYSAEEVHYVGSGDGRTLLKFRERDRGRFDRITWHLYDPIIGDLKMSNIHAHKQLVSSKSDILMNINTLKKVERLFLWDVSSDRGLLDDVEWEKVRNSEDRKGELIASELSGAFSLAIIKHRVPTHRQEYKCFTSIIIPQPGAPATMYELRNVIRLDGYSHTNREHLSKARYLNVKTRDGQRLVEYFHGLERGRKLKKNIYEYLHIERVDGLVDKRERRADLFYLSNARNLHSIDKIYDVIQKSEIATVWVGREPLYEYDDMVFSRAELMLRVSNENIRCFDGNGAILFLMWREPDVVKLDLNYDPIWAQNFMVSVRCATPERAVPDLSLCRFIGLRSESSLLRLRMPRVHETADVLKEIGLDLSGHLYITLMSGSYTTDLYWWFRMILEWSSQKEHAKLDDIRVEHADLIEWKSEMANKPWHIKQDLVAALAEFDVMTRKRLTTYIQVWVNYLRDH</sequence>
<dbReference type="GO" id="GO:0039624">
    <property type="term" value="C:viral outer capsid"/>
    <property type="evidence" value="ECO:0007669"/>
    <property type="project" value="UniProtKB-KW"/>
</dbReference>
<evidence type="ECO:0000313" key="8">
    <source>
        <dbReference type="EMBL" id="QBL15290.1"/>
    </source>
</evidence>
<dbReference type="InterPro" id="IPR029063">
    <property type="entry name" value="SAM-dependent_MTases_sf"/>
</dbReference>
<evidence type="ECO:0000256" key="5">
    <source>
        <dbReference type="ARBA" id="ARBA00022561"/>
    </source>
</evidence>
<evidence type="ECO:0000256" key="4">
    <source>
        <dbReference type="ARBA" id="ARBA00021787"/>
    </source>
</evidence>
<evidence type="ECO:0000256" key="7">
    <source>
        <dbReference type="ARBA" id="ARBA00022844"/>
    </source>
</evidence>
<comment type="similarity">
    <text evidence="3">Belongs to the orbivirus VP4 family.</text>
</comment>
<dbReference type="Gene3D" id="3.40.50.150">
    <property type="entry name" value="Vaccinia Virus protein VP39"/>
    <property type="match status" value="1"/>
</dbReference>
<proteinExistence type="inferred from homology"/>
<evidence type="ECO:0000256" key="1">
    <source>
        <dbReference type="ARBA" id="ARBA00002541"/>
    </source>
</evidence>
<comment type="subcellular location">
    <subcellularLocation>
        <location evidence="2">Virion</location>
    </subcellularLocation>
</comment>
<accession>A0A482A4N6</accession>
<comment type="function">
    <text evidence="1">The VP4 protein is one of the five proteins (with VP1, VP3, VP6 and VP7) which form the inner capsid of the virus.</text>
</comment>